<gene>
    <name evidence="2" type="ORF">EIP91_004775</name>
</gene>
<comment type="caution">
    <text evidence="2">The sequence shown here is derived from an EMBL/GenBank/DDBJ whole genome shotgun (WGS) entry which is preliminary data.</text>
</comment>
<dbReference type="Proteomes" id="UP000292702">
    <property type="component" value="Unassembled WGS sequence"/>
</dbReference>
<keyword evidence="1" id="KW-0472">Membrane</keyword>
<dbReference type="EMBL" id="RWJN01000266">
    <property type="protein sequence ID" value="TCD63928.1"/>
    <property type="molecule type" value="Genomic_DNA"/>
</dbReference>
<feature type="transmembrane region" description="Helical" evidence="1">
    <location>
        <begin position="32"/>
        <end position="53"/>
    </location>
</feature>
<accession>A0A4R0RJH1</accession>
<reference evidence="2 3" key="1">
    <citation type="submission" date="2018-11" db="EMBL/GenBank/DDBJ databases">
        <title>Genome assembly of Steccherinum ochraceum LE-BIN_3174, the white-rot fungus of the Steccherinaceae family (The Residual Polyporoid clade, Polyporales, Basidiomycota).</title>
        <authorList>
            <person name="Fedorova T.V."/>
            <person name="Glazunova O.A."/>
            <person name="Landesman E.O."/>
            <person name="Moiseenko K.V."/>
            <person name="Psurtseva N.V."/>
            <person name="Savinova O.S."/>
            <person name="Shakhova N.V."/>
            <person name="Tyazhelova T.V."/>
            <person name="Vasina D.V."/>
        </authorList>
    </citation>
    <scope>NUCLEOTIDE SEQUENCE [LARGE SCALE GENOMIC DNA]</scope>
    <source>
        <strain evidence="2 3">LE-BIN_3174</strain>
    </source>
</reference>
<feature type="transmembrane region" description="Helical" evidence="1">
    <location>
        <begin position="59"/>
        <end position="86"/>
    </location>
</feature>
<sequence>MSDSETYIFSYGCHVAALFLHSCKAQTYLDDFFVISGLLSTTAFSTVRIWAIWGRAPLPALAVFLTGAIVPAVNIVSDFWLLGAGVEHKAYVRRMRRLPTNWPASIMYDDLSSLTHLLYSRKFCHVVPLITRSLAVTSDLLVLILTWVKTIGIWRSGVENEGEKPALITLVLRDGTTYFLALLTMNVITLALDATQTDQGGSTSFVVVMDAVTANLIARFILDLRTVYHKDPNPGNGSRAMSTIQFGARSLVGNMGAPLSLDESTWASSPADDVTGGHTEIYEEALDPLRAGLGLDREETRESKV</sequence>
<keyword evidence="1" id="KW-1133">Transmembrane helix</keyword>
<evidence type="ECO:0000256" key="1">
    <source>
        <dbReference type="SAM" id="Phobius"/>
    </source>
</evidence>
<protein>
    <submittedName>
        <fullName evidence="2">Uncharacterized protein</fullName>
    </submittedName>
</protein>
<evidence type="ECO:0000313" key="2">
    <source>
        <dbReference type="EMBL" id="TCD63928.1"/>
    </source>
</evidence>
<organism evidence="2 3">
    <name type="scientific">Steccherinum ochraceum</name>
    <dbReference type="NCBI Taxonomy" id="92696"/>
    <lineage>
        <taxon>Eukaryota</taxon>
        <taxon>Fungi</taxon>
        <taxon>Dikarya</taxon>
        <taxon>Basidiomycota</taxon>
        <taxon>Agaricomycotina</taxon>
        <taxon>Agaricomycetes</taxon>
        <taxon>Polyporales</taxon>
        <taxon>Steccherinaceae</taxon>
        <taxon>Steccherinum</taxon>
    </lineage>
</organism>
<evidence type="ECO:0000313" key="3">
    <source>
        <dbReference type="Proteomes" id="UP000292702"/>
    </source>
</evidence>
<dbReference type="OrthoDB" id="2804045at2759"/>
<keyword evidence="1" id="KW-0812">Transmembrane</keyword>
<dbReference type="AlphaFoldDB" id="A0A4R0RJH1"/>
<proteinExistence type="predicted"/>
<keyword evidence="3" id="KW-1185">Reference proteome</keyword>
<name>A0A4R0RJH1_9APHY</name>